<reference evidence="1 2" key="1">
    <citation type="submission" date="2015-08" db="EMBL/GenBank/DDBJ databases">
        <title>Genomes of Isolates from Cabo Rojo, PR.</title>
        <authorList>
            <person name="Sanchez-Nieves R.L."/>
            <person name="Montalvo-Rodriguez R."/>
        </authorList>
    </citation>
    <scope>NUCLEOTIDE SEQUENCE [LARGE SCALE GENOMIC DNA]</scope>
    <source>
        <strain evidence="1 2">SL3</strain>
    </source>
</reference>
<evidence type="ECO:0000313" key="2">
    <source>
        <dbReference type="Proteomes" id="UP000037729"/>
    </source>
</evidence>
<keyword evidence="1" id="KW-0378">Hydrolase</keyword>
<proteinExistence type="predicted"/>
<comment type="caution">
    <text evidence="1">The sequence shown here is derived from an EMBL/GenBank/DDBJ whole genome shotgun (WGS) entry which is preliminary data.</text>
</comment>
<dbReference type="EMBL" id="LIUF01000002">
    <property type="protein sequence ID" value="KOX93704.1"/>
    <property type="molecule type" value="Genomic_DNA"/>
</dbReference>
<keyword evidence="2" id="KW-1185">Reference proteome</keyword>
<accession>A0A0N0BPB3</accession>
<dbReference type="OrthoDB" id="157452at2157"/>
<protein>
    <submittedName>
        <fullName evidence="1">Adenosylcobinamide amidohydrolase</fullName>
    </submittedName>
</protein>
<dbReference type="RefSeq" id="WP_053967394.1">
    <property type="nucleotide sequence ID" value="NZ_LIUF01000002.1"/>
</dbReference>
<dbReference type="InterPro" id="IPR002808">
    <property type="entry name" value="AdoCbi_amidolase"/>
</dbReference>
<dbReference type="Proteomes" id="UP000037729">
    <property type="component" value="Unassembled WGS sequence"/>
</dbReference>
<dbReference type="Pfam" id="PF01955">
    <property type="entry name" value="CbiZ"/>
    <property type="match status" value="1"/>
</dbReference>
<dbReference type="PATRIC" id="fig|1705562.3.peg.2509"/>
<gene>
    <name evidence="1" type="ORF">AMS69_07210</name>
</gene>
<dbReference type="GO" id="GO:0016787">
    <property type="term" value="F:hydrolase activity"/>
    <property type="evidence" value="ECO:0007669"/>
    <property type="project" value="UniProtKB-KW"/>
</dbReference>
<sequence>MFETTVRDGVCQIRREGARWLSTAWDGGYRTADAVYNVTVPEGFDRTDLAAYRAERLSGAGFAVGPALLTGVHMEHARCARSGPVSVLATAGLSNPAALPMSTAGTADGFGGRASNPADRPDWRPGTVNLVVGVERELDDGALATLLASAVEAKAATLLDAADVPGTTSDAAIVGCVPGAERASFAGSATEIGAATRVCVRDAIRAGLAARYGDDALPTVDGAEYGVVTDRDTEVVEP</sequence>
<dbReference type="AlphaFoldDB" id="A0A0N0BPB3"/>
<dbReference type="PANTHER" id="PTHR35336:SF5">
    <property type="entry name" value="ADENOSYLCOBINAMIDE AMIDOHYDROLASE"/>
    <property type="match status" value="1"/>
</dbReference>
<dbReference type="STRING" id="1705562.AMS69_07210"/>
<dbReference type="PANTHER" id="PTHR35336">
    <property type="entry name" value="ADENOSYLCOBINAMIDE AMIDOHYDROLASE"/>
    <property type="match status" value="1"/>
</dbReference>
<name>A0A0N0BPB3_9EURY</name>
<organism evidence="1 2">
    <name type="scientific">Haloarcula rubripromontorii</name>
    <dbReference type="NCBI Taxonomy" id="1705562"/>
    <lineage>
        <taxon>Archaea</taxon>
        <taxon>Methanobacteriati</taxon>
        <taxon>Methanobacteriota</taxon>
        <taxon>Stenosarchaea group</taxon>
        <taxon>Halobacteria</taxon>
        <taxon>Halobacteriales</taxon>
        <taxon>Haloarculaceae</taxon>
        <taxon>Haloarcula</taxon>
    </lineage>
</organism>
<evidence type="ECO:0000313" key="1">
    <source>
        <dbReference type="EMBL" id="KOX93704.1"/>
    </source>
</evidence>
<dbReference type="InterPro" id="IPR052209">
    <property type="entry name" value="CbiZ"/>
</dbReference>